<name>A0A2G5C7L5_AQUCA</name>
<organism evidence="3 4">
    <name type="scientific">Aquilegia coerulea</name>
    <name type="common">Rocky mountain columbine</name>
    <dbReference type="NCBI Taxonomy" id="218851"/>
    <lineage>
        <taxon>Eukaryota</taxon>
        <taxon>Viridiplantae</taxon>
        <taxon>Streptophyta</taxon>
        <taxon>Embryophyta</taxon>
        <taxon>Tracheophyta</taxon>
        <taxon>Spermatophyta</taxon>
        <taxon>Magnoliopsida</taxon>
        <taxon>Ranunculales</taxon>
        <taxon>Ranunculaceae</taxon>
        <taxon>Thalictroideae</taxon>
        <taxon>Aquilegia</taxon>
    </lineage>
</organism>
<dbReference type="Pfam" id="PF03478">
    <property type="entry name" value="Beta-prop_KIB1-4"/>
    <property type="match status" value="1"/>
</dbReference>
<dbReference type="STRING" id="218851.A0A2G5C7L5"/>
<dbReference type="InterPro" id="IPR001810">
    <property type="entry name" value="F-box_dom"/>
</dbReference>
<dbReference type="PANTHER" id="PTHR44259">
    <property type="entry name" value="OS07G0183000 PROTEIN-RELATED"/>
    <property type="match status" value="1"/>
</dbReference>
<protein>
    <recommendedName>
        <fullName evidence="5">F-box domain-containing protein</fullName>
    </recommendedName>
</protein>
<evidence type="ECO:0000313" key="4">
    <source>
        <dbReference type="Proteomes" id="UP000230069"/>
    </source>
</evidence>
<dbReference type="InterPro" id="IPR036047">
    <property type="entry name" value="F-box-like_dom_sf"/>
</dbReference>
<dbReference type="OrthoDB" id="1937564at2759"/>
<evidence type="ECO:0008006" key="5">
    <source>
        <dbReference type="Google" id="ProtNLM"/>
    </source>
</evidence>
<feature type="domain" description="KIB1-4 beta-propeller" evidence="2">
    <location>
        <begin position="86"/>
        <end position="376"/>
    </location>
</feature>
<accession>A0A2G5C7L5</accession>
<evidence type="ECO:0000259" key="1">
    <source>
        <dbReference type="Pfam" id="PF00646"/>
    </source>
</evidence>
<evidence type="ECO:0000259" key="2">
    <source>
        <dbReference type="Pfam" id="PF03478"/>
    </source>
</evidence>
<dbReference type="AlphaFoldDB" id="A0A2G5C7L5"/>
<evidence type="ECO:0000313" key="3">
    <source>
        <dbReference type="EMBL" id="PIA27255.1"/>
    </source>
</evidence>
<dbReference type="Proteomes" id="UP000230069">
    <property type="component" value="Unassembled WGS sequence"/>
</dbReference>
<gene>
    <name evidence="3" type="ORF">AQUCO_08200046v1</name>
</gene>
<dbReference type="InterPro" id="IPR050942">
    <property type="entry name" value="F-box_BR-signaling"/>
</dbReference>
<reference evidence="3 4" key="1">
    <citation type="submission" date="2017-09" db="EMBL/GenBank/DDBJ databases">
        <title>WGS assembly of Aquilegia coerulea Goldsmith.</title>
        <authorList>
            <person name="Hodges S."/>
            <person name="Kramer E."/>
            <person name="Nordborg M."/>
            <person name="Tomkins J."/>
            <person name="Borevitz J."/>
            <person name="Derieg N."/>
            <person name="Yan J."/>
            <person name="Mihaltcheva S."/>
            <person name="Hayes R.D."/>
            <person name="Rokhsar D."/>
        </authorList>
    </citation>
    <scope>NUCLEOTIDE SEQUENCE [LARGE SCALE GENOMIC DNA]</scope>
    <source>
        <strain evidence="4">cv. Goldsmith</strain>
    </source>
</reference>
<dbReference type="PANTHER" id="PTHR44259:SF114">
    <property type="entry name" value="OS06G0707300 PROTEIN"/>
    <property type="match status" value="1"/>
</dbReference>
<dbReference type="InParanoid" id="A0A2G5C7L5"/>
<keyword evidence="4" id="KW-1185">Reference proteome</keyword>
<dbReference type="Pfam" id="PF00646">
    <property type="entry name" value="F-box"/>
    <property type="match status" value="1"/>
</dbReference>
<dbReference type="EMBL" id="KZ305099">
    <property type="protein sequence ID" value="PIA27255.1"/>
    <property type="molecule type" value="Genomic_DNA"/>
</dbReference>
<sequence>MSESCLLLPPTMNQSTVWCWSNLPNELLDLISQNLTNYVDYVRLRAVCPTWRSNLPKKPNHLVTQLPWLLLPHYDNNTICETHCSFFNLADNKTYRLELPEVLGDGMICWGSPHGWLVIMKQEGPLLSLLNPLTREEIQLPSLFFFPETSLREDLAGVVIPWDSIGYLGKSKIVKALLFGNPCESDYVVIVIMTGGPCSLAFFQVGAVAWTLFMDTYKMCFLDVVFFKGQFYAVDYAAHVYICHLGASPTVVKVADPAETYVDAEPETKYLVESVNELLLVYRYEVHNWATISDSTYYFTVHKLQLSESRWSLVDDLKEQVLFLGRNCSFSLSAGSYPCCRGNSVYYTDEHRDPIDIPSLFKVSCNCLRGYDLGVFSLYDGDVERPPSYPLPSPCSIKCIVPPPVWVTLAP</sequence>
<dbReference type="SUPFAM" id="SSF81383">
    <property type="entry name" value="F-box domain"/>
    <property type="match status" value="1"/>
</dbReference>
<feature type="domain" description="F-box" evidence="1">
    <location>
        <begin position="20"/>
        <end position="53"/>
    </location>
</feature>
<dbReference type="InterPro" id="IPR005174">
    <property type="entry name" value="KIB1-4_b-propeller"/>
</dbReference>
<proteinExistence type="predicted"/>